<reference evidence="4" key="1">
    <citation type="journal article" date="2019" name="Int. J. Syst. Evol. Microbiol.">
        <title>The Global Catalogue of Microorganisms (GCM) 10K type strain sequencing project: providing services to taxonomists for standard genome sequencing and annotation.</title>
        <authorList>
            <consortium name="The Broad Institute Genomics Platform"/>
            <consortium name="The Broad Institute Genome Sequencing Center for Infectious Disease"/>
            <person name="Wu L."/>
            <person name="Ma J."/>
        </authorList>
    </citation>
    <scope>NUCLEOTIDE SEQUENCE [LARGE SCALE GENOMIC DNA]</scope>
    <source>
        <strain evidence="4">LMG 24813</strain>
    </source>
</reference>
<evidence type="ECO:0000259" key="2">
    <source>
        <dbReference type="PROSITE" id="PS51733"/>
    </source>
</evidence>
<comment type="caution">
    <text evidence="3">The sequence shown here is derived from an EMBL/GenBank/DDBJ whole genome shotgun (WGS) entry which is preliminary data.</text>
</comment>
<keyword evidence="4" id="KW-1185">Reference proteome</keyword>
<gene>
    <name evidence="3" type="ORF">ACFOY1_04045</name>
</gene>
<feature type="domain" description="BPL/LPL catalytic" evidence="2">
    <location>
        <begin position="53"/>
        <end position="263"/>
    </location>
</feature>
<dbReference type="GO" id="GO:0016874">
    <property type="term" value="F:ligase activity"/>
    <property type="evidence" value="ECO:0007669"/>
    <property type="project" value="UniProtKB-KW"/>
</dbReference>
<proteinExistence type="predicted"/>
<dbReference type="Proteomes" id="UP001595848">
    <property type="component" value="Unassembled WGS sequence"/>
</dbReference>
<dbReference type="InterPro" id="IPR004143">
    <property type="entry name" value="BPL_LPL_catalytic"/>
</dbReference>
<keyword evidence="3" id="KW-0436">Ligase</keyword>
<evidence type="ECO:0000256" key="1">
    <source>
        <dbReference type="SAM" id="MobiDB-lite"/>
    </source>
</evidence>
<dbReference type="Pfam" id="PF21948">
    <property type="entry name" value="LplA-B_cat"/>
    <property type="match status" value="1"/>
</dbReference>
<sequence length="272" mass="29173">MPPDTAAAAAGPARSTDENDAASAEARKFRLLEREARRTLDATHDEDLIGLAARSGPVACVWEAAQGLVVPRTYRRYAGFEEICERHARRGWPVTVRMSGGGVVPQGPGILNLSLAYACDAPPLRHSDAAYELLCAVLRKALLAFGIEARPQAVEGSFCDGRYNLACGPASAPRKVAGTAQLWRRVREDGSSVQVVLAHALLLATADTTALTRKANVFERALGSGKRYDPRRVAALYDFLPPDAGIARPDFLRELGAELRRAATATAAETLL</sequence>
<dbReference type="EMBL" id="JBHSBV010000001">
    <property type="protein sequence ID" value="MFC4200119.1"/>
    <property type="molecule type" value="Genomic_DNA"/>
</dbReference>
<dbReference type="PROSITE" id="PS51733">
    <property type="entry name" value="BPL_LPL_CATALYTIC"/>
    <property type="match status" value="1"/>
</dbReference>
<feature type="region of interest" description="Disordered" evidence="1">
    <location>
        <begin position="1"/>
        <end position="25"/>
    </location>
</feature>
<name>A0ABV8NT39_9BURK</name>
<evidence type="ECO:0000313" key="3">
    <source>
        <dbReference type="EMBL" id="MFC4200119.1"/>
    </source>
</evidence>
<evidence type="ECO:0000313" key="4">
    <source>
        <dbReference type="Proteomes" id="UP001595848"/>
    </source>
</evidence>
<organism evidence="3 4">
    <name type="scientific">Candidimonas humi</name>
    <dbReference type="NCBI Taxonomy" id="683355"/>
    <lineage>
        <taxon>Bacteria</taxon>
        <taxon>Pseudomonadati</taxon>
        <taxon>Pseudomonadota</taxon>
        <taxon>Betaproteobacteria</taxon>
        <taxon>Burkholderiales</taxon>
        <taxon>Alcaligenaceae</taxon>
        <taxon>Candidimonas</taxon>
    </lineage>
</organism>
<protein>
    <submittedName>
        <fullName evidence="3">Lipoate--protein ligase family protein</fullName>
    </submittedName>
</protein>
<feature type="compositionally biased region" description="Low complexity" evidence="1">
    <location>
        <begin position="1"/>
        <end position="10"/>
    </location>
</feature>
<accession>A0ABV8NT39</accession>
<dbReference type="RefSeq" id="WP_217965122.1">
    <property type="nucleotide sequence ID" value="NZ_JAHTBN010000005.1"/>
</dbReference>